<dbReference type="AlphaFoldDB" id="A0A939DRB1"/>
<dbReference type="NCBIfam" id="TIGR01552">
    <property type="entry name" value="phd_fam"/>
    <property type="match status" value="1"/>
</dbReference>
<organism evidence="3 4">
    <name type="scientific">Bowmanella dokdonensis</name>
    <dbReference type="NCBI Taxonomy" id="751969"/>
    <lineage>
        <taxon>Bacteria</taxon>
        <taxon>Pseudomonadati</taxon>
        <taxon>Pseudomonadota</taxon>
        <taxon>Gammaproteobacteria</taxon>
        <taxon>Alteromonadales</taxon>
        <taxon>Alteromonadaceae</taxon>
        <taxon>Bowmanella</taxon>
    </lineage>
</organism>
<gene>
    <name evidence="3" type="ORF">J0A66_19265</name>
</gene>
<evidence type="ECO:0000256" key="1">
    <source>
        <dbReference type="ARBA" id="ARBA00009981"/>
    </source>
</evidence>
<dbReference type="InterPro" id="IPR006442">
    <property type="entry name" value="Antitoxin_Phd/YefM"/>
</dbReference>
<evidence type="ECO:0000313" key="3">
    <source>
        <dbReference type="EMBL" id="MBN7827377.1"/>
    </source>
</evidence>
<dbReference type="SUPFAM" id="SSF143120">
    <property type="entry name" value="YefM-like"/>
    <property type="match status" value="1"/>
</dbReference>
<dbReference type="Pfam" id="PF02604">
    <property type="entry name" value="PhdYeFM_antitox"/>
    <property type="match status" value="1"/>
</dbReference>
<protein>
    <recommendedName>
        <fullName evidence="2">Antitoxin</fullName>
    </recommendedName>
</protein>
<dbReference type="Proteomes" id="UP000664654">
    <property type="component" value="Unassembled WGS sequence"/>
</dbReference>
<comment type="similarity">
    <text evidence="1 2">Belongs to the phD/YefM antitoxin family.</text>
</comment>
<reference evidence="3" key="1">
    <citation type="submission" date="2021-03" db="EMBL/GenBank/DDBJ databases">
        <title>novel species isolated from a fishpond in China.</title>
        <authorList>
            <person name="Lu H."/>
            <person name="Cai Z."/>
        </authorList>
    </citation>
    <scope>NUCLEOTIDE SEQUENCE</scope>
    <source>
        <strain evidence="3">JCM 30855</strain>
    </source>
</reference>
<dbReference type="EMBL" id="JAFKCV010000017">
    <property type="protein sequence ID" value="MBN7827377.1"/>
    <property type="molecule type" value="Genomic_DNA"/>
</dbReference>
<dbReference type="RefSeq" id="WP_206575489.1">
    <property type="nucleotide sequence ID" value="NZ_JAFKCV010000017.1"/>
</dbReference>
<comment type="function">
    <text evidence="2">Antitoxin component of a type II toxin-antitoxin (TA) system.</text>
</comment>
<accession>A0A939DRB1</accession>
<evidence type="ECO:0000256" key="2">
    <source>
        <dbReference type="RuleBase" id="RU362080"/>
    </source>
</evidence>
<name>A0A939DRB1_9ALTE</name>
<evidence type="ECO:0000313" key="4">
    <source>
        <dbReference type="Proteomes" id="UP000664654"/>
    </source>
</evidence>
<dbReference type="Gene3D" id="3.40.1620.10">
    <property type="entry name" value="YefM-like domain"/>
    <property type="match status" value="1"/>
</dbReference>
<sequence>MSHDKTFEQIGIREFRNNLKETLRRVDVNGERLLLGKHGRNVAALVPVEDVHLAVKMEKQLAEAAMQNPENLPGSESSETSLEQLLADYHPADEDPSRYEPELDDALESLNRAFHKRAMHDVESALMAVAIKKLAEIISTSPNIASIATSLQSLSGQTGGLSKRTSYAVEQTKAVAVVETVVSPSESLIERTEFATEQTEVAAAITEAVRHAHD</sequence>
<comment type="caution">
    <text evidence="3">The sequence shown here is derived from an EMBL/GenBank/DDBJ whole genome shotgun (WGS) entry which is preliminary data.</text>
</comment>
<dbReference type="InterPro" id="IPR036165">
    <property type="entry name" value="YefM-like_sf"/>
</dbReference>
<proteinExistence type="inferred from homology"/>
<keyword evidence="4" id="KW-1185">Reference proteome</keyword>